<dbReference type="Pfam" id="PF25967">
    <property type="entry name" value="RND-MFP_C"/>
    <property type="match status" value="1"/>
</dbReference>
<protein>
    <submittedName>
        <fullName evidence="7">Efflux transporter, RND family, MFP subunit</fullName>
    </submittedName>
</protein>
<dbReference type="Gene3D" id="2.40.420.20">
    <property type="match status" value="1"/>
</dbReference>
<dbReference type="InterPro" id="IPR058627">
    <property type="entry name" value="MdtA-like_C"/>
</dbReference>
<dbReference type="PANTHER" id="PTHR30469">
    <property type="entry name" value="MULTIDRUG RESISTANCE PROTEIN MDTA"/>
    <property type="match status" value="1"/>
</dbReference>
<dbReference type="NCBIfam" id="TIGR01730">
    <property type="entry name" value="RND_mfp"/>
    <property type="match status" value="1"/>
</dbReference>
<sequence length="464" mass="50409">MLNEEFQNQYNTVPDSVLNIPSFNFLSAMTSPEPQTDFEDIPQPSFEPPPPSRRWLRLLLALVLVIGGGSAIAWKLLTPNQNPAAANAQLPAVKVKLSTVQTGTVEDATEYIASLESRRSVNLQPRIQGQVAQIFVRSGDPVVAGASIMQIDARQQQAAVNSLSAAGQASQAQLENARATLKSLQAERLANVADVRLNQQDYDRYSELAAQGAVSRQTKDQYANRLATAKAQLGAIDSRIQAQQATISQAEKSLLQADANVRQQQVELQYYKITAPFNGTVGDVPIKVGDFVSTSTPLATITQNRPLEVNIPVPLERGSQLRQGLPVELITAQGQILGTTEVFFISPSISNNSQSILVKALYNNSAGQLRADQLIRARVIWDQRSGVLIPTTAVSRIAGENFVFVAQTEKSPEGASQLIAKQKRVKLGNIKGNDYQVIEGLKVDEKLIVSGIQNLRDGLPIMPE</sequence>
<dbReference type="PANTHER" id="PTHR30469:SF39">
    <property type="entry name" value="SLL0180 PROTEIN"/>
    <property type="match status" value="1"/>
</dbReference>
<reference evidence="8" key="1">
    <citation type="journal article" date="2013" name="Proc. Natl. Acad. Sci. U.S.A.">
        <title>Improving the coverage of the cyanobacterial phylum using diversity-driven genome sequencing.</title>
        <authorList>
            <person name="Shih P.M."/>
            <person name="Wu D."/>
            <person name="Latifi A."/>
            <person name="Axen S.D."/>
            <person name="Fewer D.P."/>
            <person name="Talla E."/>
            <person name="Calteau A."/>
            <person name="Cai F."/>
            <person name="Tandeau de Marsac N."/>
            <person name="Rippka R."/>
            <person name="Herdman M."/>
            <person name="Sivonen K."/>
            <person name="Coursin T."/>
            <person name="Laurent T."/>
            <person name="Goodwin L."/>
            <person name="Nolan M."/>
            <person name="Davenport K.W."/>
            <person name="Han C.S."/>
            <person name="Rubin E.M."/>
            <person name="Eisen J.A."/>
            <person name="Woyke T."/>
            <person name="Gugger M."/>
            <person name="Kerfeld C.A."/>
        </authorList>
    </citation>
    <scope>NUCLEOTIDE SEQUENCE [LARGE SCALE GENOMIC DNA]</scope>
    <source>
        <strain evidence="8">ATCC 27899 / PCC 7122</strain>
    </source>
</reference>
<dbReference type="InterPro" id="IPR058625">
    <property type="entry name" value="MdtA-like_BSH"/>
</dbReference>
<dbReference type="FunFam" id="2.40.420.20:FF:000007">
    <property type="entry name" value="HAE1 family efflux pump MFP component"/>
    <property type="match status" value="1"/>
</dbReference>
<dbReference type="SUPFAM" id="SSF111369">
    <property type="entry name" value="HlyD-like secretion proteins"/>
    <property type="match status" value="1"/>
</dbReference>
<evidence type="ECO:0000256" key="2">
    <source>
        <dbReference type="ARBA" id="ARBA00009477"/>
    </source>
</evidence>
<dbReference type="InterPro" id="IPR006143">
    <property type="entry name" value="RND_pump_MFP"/>
</dbReference>
<evidence type="ECO:0000313" key="7">
    <source>
        <dbReference type="EMBL" id="AFZ59001.1"/>
    </source>
</evidence>
<dbReference type="AlphaFoldDB" id="K9ZIH7"/>
<dbReference type="eggNOG" id="COG0845">
    <property type="taxonomic scope" value="Bacteria"/>
</dbReference>
<name>K9ZIH7_ANACC</name>
<dbReference type="PATRIC" id="fig|272123.3.peg.3924"/>
<dbReference type="Pfam" id="PF25917">
    <property type="entry name" value="BSH_RND"/>
    <property type="match status" value="1"/>
</dbReference>
<dbReference type="HOGENOM" id="CLU_018816_1_2_3"/>
<evidence type="ECO:0000259" key="6">
    <source>
        <dbReference type="Pfam" id="PF25967"/>
    </source>
</evidence>
<feature type="coiled-coil region" evidence="4">
    <location>
        <begin position="240"/>
        <end position="267"/>
    </location>
</feature>
<dbReference type="Gene3D" id="1.10.287.470">
    <property type="entry name" value="Helix hairpin bin"/>
    <property type="match status" value="1"/>
</dbReference>
<comment type="similarity">
    <text evidence="2">Belongs to the membrane fusion protein (MFP) (TC 8.A.1) family.</text>
</comment>
<evidence type="ECO:0000256" key="3">
    <source>
        <dbReference type="ARBA" id="ARBA00022448"/>
    </source>
</evidence>
<comment type="subcellular location">
    <subcellularLocation>
        <location evidence="1">Cell envelope</location>
    </subcellularLocation>
</comment>
<dbReference type="GO" id="GO:1990281">
    <property type="term" value="C:efflux pump complex"/>
    <property type="evidence" value="ECO:0007669"/>
    <property type="project" value="TreeGrafter"/>
</dbReference>
<gene>
    <name evidence="7" type="ordered locus">Anacy_3608</name>
</gene>
<keyword evidence="8" id="KW-1185">Reference proteome</keyword>
<organism evidence="7 8">
    <name type="scientific">Anabaena cylindrica (strain ATCC 27899 / PCC 7122)</name>
    <dbReference type="NCBI Taxonomy" id="272123"/>
    <lineage>
        <taxon>Bacteria</taxon>
        <taxon>Bacillati</taxon>
        <taxon>Cyanobacteriota</taxon>
        <taxon>Cyanophyceae</taxon>
        <taxon>Nostocales</taxon>
        <taxon>Nostocaceae</taxon>
        <taxon>Anabaena</taxon>
    </lineage>
</organism>
<keyword evidence="4" id="KW-0175">Coiled coil</keyword>
<dbReference type="Gene3D" id="2.40.50.100">
    <property type="match status" value="1"/>
</dbReference>
<feature type="domain" description="Multidrug resistance protein MdtA-like barrel-sandwich hybrid" evidence="5">
    <location>
        <begin position="119"/>
        <end position="302"/>
    </location>
</feature>
<dbReference type="GO" id="GO:0015562">
    <property type="term" value="F:efflux transmembrane transporter activity"/>
    <property type="evidence" value="ECO:0007669"/>
    <property type="project" value="TreeGrafter"/>
</dbReference>
<keyword evidence="3" id="KW-0813">Transport</keyword>
<proteinExistence type="inferred from homology"/>
<evidence type="ECO:0000313" key="8">
    <source>
        <dbReference type="Proteomes" id="UP000010474"/>
    </source>
</evidence>
<feature type="domain" description="Multidrug resistance protein MdtA-like C-terminal permuted SH3" evidence="6">
    <location>
        <begin position="387"/>
        <end position="453"/>
    </location>
</feature>
<accession>K9ZIH7</accession>
<dbReference type="STRING" id="272123.Anacy_3608"/>
<evidence type="ECO:0000256" key="4">
    <source>
        <dbReference type="SAM" id="Coils"/>
    </source>
</evidence>
<dbReference type="KEGG" id="acy:Anacy_3608"/>
<dbReference type="Gene3D" id="2.40.30.170">
    <property type="match status" value="1"/>
</dbReference>
<dbReference type="Proteomes" id="UP000010474">
    <property type="component" value="Chromosome"/>
</dbReference>
<dbReference type="EMBL" id="CP003659">
    <property type="protein sequence ID" value="AFZ59001.1"/>
    <property type="molecule type" value="Genomic_DNA"/>
</dbReference>
<evidence type="ECO:0000259" key="5">
    <source>
        <dbReference type="Pfam" id="PF25917"/>
    </source>
</evidence>
<evidence type="ECO:0000256" key="1">
    <source>
        <dbReference type="ARBA" id="ARBA00004196"/>
    </source>
</evidence>